<proteinExistence type="predicted"/>
<protein>
    <recommendedName>
        <fullName evidence="4">LysM domain-containing protein</fullName>
    </recommendedName>
</protein>
<keyword evidence="1" id="KW-0732">Signal</keyword>
<accession>A0ABN8AKV7</accession>
<gene>
    <name evidence="2" type="ORF">NTG6680_2092</name>
</gene>
<feature type="signal peptide" evidence="1">
    <location>
        <begin position="1"/>
        <end position="26"/>
    </location>
</feature>
<dbReference type="Proteomes" id="UP000839052">
    <property type="component" value="Chromosome"/>
</dbReference>
<evidence type="ECO:0000313" key="3">
    <source>
        <dbReference type="Proteomes" id="UP000839052"/>
    </source>
</evidence>
<reference evidence="2 3" key="1">
    <citation type="submission" date="2021-10" db="EMBL/GenBank/DDBJ databases">
        <authorList>
            <person name="Koch H."/>
        </authorList>
    </citation>
    <scope>NUCLEOTIDE SEQUENCE [LARGE SCALE GENOMIC DNA]</scope>
    <source>
        <strain evidence="2">6680</strain>
    </source>
</reference>
<evidence type="ECO:0000256" key="1">
    <source>
        <dbReference type="SAM" id="SignalP"/>
    </source>
</evidence>
<feature type="chain" id="PRO_5047520482" description="LysM domain-containing protein" evidence="1">
    <location>
        <begin position="27"/>
        <end position="78"/>
    </location>
</feature>
<sequence length="78" mass="8604">MLHLLCPLRYVIALVLGLQLVNPAAAAEPEWLYAVNPGDTLISVAADYLANPNDWHQLQKLHDVTEPIDPARIIHEAA</sequence>
<keyword evidence="3" id="KW-1185">Reference proteome</keyword>
<dbReference type="RefSeq" id="WP_239797133.1">
    <property type="nucleotide sequence ID" value="NZ_OU912926.1"/>
</dbReference>
<name>A0ABN8AKV7_9PROT</name>
<organism evidence="2 3">
    <name type="scientific">Candidatus Nitrotoga arctica</name>
    <dbReference type="NCBI Taxonomy" id="453162"/>
    <lineage>
        <taxon>Bacteria</taxon>
        <taxon>Pseudomonadati</taxon>
        <taxon>Pseudomonadota</taxon>
        <taxon>Betaproteobacteria</taxon>
        <taxon>Nitrosomonadales</taxon>
        <taxon>Gallionellaceae</taxon>
        <taxon>Candidatus Nitrotoga</taxon>
    </lineage>
</organism>
<evidence type="ECO:0000313" key="2">
    <source>
        <dbReference type="EMBL" id="CAG9933341.1"/>
    </source>
</evidence>
<dbReference type="EMBL" id="OU912926">
    <property type="protein sequence ID" value="CAG9933341.1"/>
    <property type="molecule type" value="Genomic_DNA"/>
</dbReference>
<evidence type="ECO:0008006" key="4">
    <source>
        <dbReference type="Google" id="ProtNLM"/>
    </source>
</evidence>